<dbReference type="EMBL" id="KK207950">
    <property type="protein sequence ID" value="EZF47142.1"/>
    <property type="molecule type" value="Genomic_DNA"/>
</dbReference>
<reference evidence="1" key="1">
    <citation type="submission" date="2014-02" db="EMBL/GenBank/DDBJ databases">
        <title>The Genome Sequence of Trichophyton rubrum (morphotype fischeri) CBS 288.86.</title>
        <authorList>
            <consortium name="The Broad Institute Genomics Platform"/>
            <person name="Cuomo C.A."/>
            <person name="White T.C."/>
            <person name="Graser Y."/>
            <person name="Martinez-Rossi N."/>
            <person name="Heitman J."/>
            <person name="Young S.K."/>
            <person name="Zeng Q."/>
            <person name="Gargeya S."/>
            <person name="Abouelleil A."/>
            <person name="Alvarado L."/>
            <person name="Chapman S.B."/>
            <person name="Gainer-Dewar J."/>
            <person name="Goldberg J."/>
            <person name="Griggs A."/>
            <person name="Gujja S."/>
            <person name="Hansen M."/>
            <person name="Howarth C."/>
            <person name="Imamovic A."/>
            <person name="Larimer J."/>
            <person name="Martinez D."/>
            <person name="Murphy C."/>
            <person name="Pearson M.D."/>
            <person name="Persinoti G."/>
            <person name="Poon T."/>
            <person name="Priest M."/>
            <person name="Roberts A.D."/>
            <person name="Saif S."/>
            <person name="Shea T.D."/>
            <person name="Sykes S.N."/>
            <person name="Wortman J."/>
            <person name="Nusbaum C."/>
            <person name="Birren B."/>
        </authorList>
    </citation>
    <scope>NUCLEOTIDE SEQUENCE [LARGE SCALE GENOMIC DNA]</scope>
    <source>
        <strain evidence="1">CBS 288.86</strain>
    </source>
</reference>
<evidence type="ECO:0000313" key="1">
    <source>
        <dbReference type="EMBL" id="EZF47142.1"/>
    </source>
</evidence>
<protein>
    <submittedName>
        <fullName evidence="1">Uncharacterized protein</fullName>
    </submittedName>
</protein>
<accession>A0A022VLH0</accession>
<organism evidence="1">
    <name type="scientific">Trichophyton rubrum CBS 288.86</name>
    <dbReference type="NCBI Taxonomy" id="1215330"/>
    <lineage>
        <taxon>Eukaryota</taxon>
        <taxon>Fungi</taxon>
        <taxon>Dikarya</taxon>
        <taxon>Ascomycota</taxon>
        <taxon>Pezizomycotina</taxon>
        <taxon>Eurotiomycetes</taxon>
        <taxon>Eurotiomycetidae</taxon>
        <taxon>Onygenales</taxon>
        <taxon>Arthrodermataceae</taxon>
        <taxon>Trichophyton</taxon>
    </lineage>
</organism>
<dbReference type="HOGENOM" id="CLU_2198869_0_0_1"/>
<proteinExistence type="predicted"/>
<dbReference type="Proteomes" id="UP000023758">
    <property type="component" value="Unassembled WGS sequence"/>
</dbReference>
<dbReference type="AlphaFoldDB" id="A0A022VLH0"/>
<sequence length="108" mass="11939">MYFALLKQVDLSYKATSLEVSGETNINSGNVSFHWDYCLSSHLALLSPFLPVNNRNALFPLDLMSCIWPMPPFTTNLELAPLSTSGHFLYHSSSVSSLSPPLSAIPDY</sequence>
<name>A0A022VLH0_TRIRU</name>
<gene>
    <name evidence="1" type="ORF">H103_08932</name>
</gene>